<comment type="function">
    <text evidence="12">Mannosyltransferase involved in glycosylphosphatidylinositol-anchor biosynthesis.</text>
</comment>
<organism evidence="13 14">
    <name type="scientific">Dacryopinax primogenitus (strain DJM 731)</name>
    <name type="common">Brown rot fungus</name>
    <dbReference type="NCBI Taxonomy" id="1858805"/>
    <lineage>
        <taxon>Eukaryota</taxon>
        <taxon>Fungi</taxon>
        <taxon>Dikarya</taxon>
        <taxon>Basidiomycota</taxon>
        <taxon>Agaricomycotina</taxon>
        <taxon>Dacrymycetes</taxon>
        <taxon>Dacrymycetales</taxon>
        <taxon>Dacrymycetaceae</taxon>
        <taxon>Dacryopinax</taxon>
    </lineage>
</organism>
<feature type="transmembrane region" description="Helical" evidence="12">
    <location>
        <begin position="384"/>
        <end position="404"/>
    </location>
</feature>
<dbReference type="STRING" id="1858805.M5G6N9"/>
<evidence type="ECO:0000256" key="12">
    <source>
        <dbReference type="RuleBase" id="RU363112"/>
    </source>
</evidence>
<keyword evidence="7 12" id="KW-0808">Transferase</keyword>
<dbReference type="UniPathway" id="UPA00196"/>
<dbReference type="OrthoDB" id="10252502at2759"/>
<evidence type="ECO:0000256" key="11">
    <source>
        <dbReference type="ARBA" id="ARBA00023136"/>
    </source>
</evidence>
<keyword evidence="9 12" id="KW-0256">Endoplasmic reticulum</keyword>
<proteinExistence type="inferred from homology"/>
<accession>M5G6N9</accession>
<feature type="non-terminal residue" evidence="13">
    <location>
        <position position="445"/>
    </location>
</feature>
<dbReference type="Proteomes" id="UP000030653">
    <property type="component" value="Unassembled WGS sequence"/>
</dbReference>
<evidence type="ECO:0000256" key="1">
    <source>
        <dbReference type="ARBA" id="ARBA00004477"/>
    </source>
</evidence>
<feature type="transmembrane region" description="Helical" evidence="12">
    <location>
        <begin position="42"/>
        <end position="62"/>
    </location>
</feature>
<dbReference type="EMBL" id="JH795864">
    <property type="protein sequence ID" value="EJU01487.1"/>
    <property type="molecule type" value="Genomic_DNA"/>
</dbReference>
<keyword evidence="6 12" id="KW-0328">Glycosyltransferase</keyword>
<dbReference type="Pfam" id="PF04188">
    <property type="entry name" value="Mannosyl_trans2"/>
    <property type="match status" value="1"/>
</dbReference>
<dbReference type="GO" id="GO:0000009">
    <property type="term" value="F:alpha-1,6-mannosyltransferase activity"/>
    <property type="evidence" value="ECO:0007669"/>
    <property type="project" value="InterPro"/>
</dbReference>
<evidence type="ECO:0000256" key="5">
    <source>
        <dbReference type="ARBA" id="ARBA00022502"/>
    </source>
</evidence>
<evidence type="ECO:0000256" key="9">
    <source>
        <dbReference type="ARBA" id="ARBA00022824"/>
    </source>
</evidence>
<evidence type="ECO:0000256" key="6">
    <source>
        <dbReference type="ARBA" id="ARBA00022676"/>
    </source>
</evidence>
<reference evidence="13 14" key="1">
    <citation type="journal article" date="2012" name="Science">
        <title>The Paleozoic origin of enzymatic lignin decomposition reconstructed from 31 fungal genomes.</title>
        <authorList>
            <person name="Floudas D."/>
            <person name="Binder M."/>
            <person name="Riley R."/>
            <person name="Barry K."/>
            <person name="Blanchette R.A."/>
            <person name="Henrissat B."/>
            <person name="Martinez A.T."/>
            <person name="Otillar R."/>
            <person name="Spatafora J.W."/>
            <person name="Yadav J.S."/>
            <person name="Aerts A."/>
            <person name="Benoit I."/>
            <person name="Boyd A."/>
            <person name="Carlson A."/>
            <person name="Copeland A."/>
            <person name="Coutinho P.M."/>
            <person name="de Vries R.P."/>
            <person name="Ferreira P."/>
            <person name="Findley K."/>
            <person name="Foster B."/>
            <person name="Gaskell J."/>
            <person name="Glotzer D."/>
            <person name="Gorecki P."/>
            <person name="Heitman J."/>
            <person name="Hesse C."/>
            <person name="Hori C."/>
            <person name="Igarashi K."/>
            <person name="Jurgens J.A."/>
            <person name="Kallen N."/>
            <person name="Kersten P."/>
            <person name="Kohler A."/>
            <person name="Kuees U."/>
            <person name="Kumar T.K.A."/>
            <person name="Kuo A."/>
            <person name="LaButti K."/>
            <person name="Larrondo L.F."/>
            <person name="Lindquist E."/>
            <person name="Ling A."/>
            <person name="Lombard V."/>
            <person name="Lucas S."/>
            <person name="Lundell T."/>
            <person name="Martin R."/>
            <person name="McLaughlin D.J."/>
            <person name="Morgenstern I."/>
            <person name="Morin E."/>
            <person name="Murat C."/>
            <person name="Nagy L.G."/>
            <person name="Nolan M."/>
            <person name="Ohm R.A."/>
            <person name="Patyshakuliyeva A."/>
            <person name="Rokas A."/>
            <person name="Ruiz-Duenas F.J."/>
            <person name="Sabat G."/>
            <person name="Salamov A."/>
            <person name="Samejima M."/>
            <person name="Schmutz J."/>
            <person name="Slot J.C."/>
            <person name="St John F."/>
            <person name="Stenlid J."/>
            <person name="Sun H."/>
            <person name="Sun S."/>
            <person name="Syed K."/>
            <person name="Tsang A."/>
            <person name="Wiebenga A."/>
            <person name="Young D."/>
            <person name="Pisabarro A."/>
            <person name="Eastwood D.C."/>
            <person name="Martin F."/>
            <person name="Cullen D."/>
            <person name="Grigoriev I.V."/>
            <person name="Hibbett D.S."/>
        </authorList>
    </citation>
    <scope>NUCLEOTIDE SEQUENCE [LARGE SCALE GENOMIC DNA]</scope>
    <source>
        <strain evidence="13 14">DJM-731 SS1</strain>
    </source>
</reference>
<keyword evidence="10 12" id="KW-1133">Transmembrane helix</keyword>
<feature type="transmembrane region" description="Helical" evidence="12">
    <location>
        <begin position="270"/>
        <end position="289"/>
    </location>
</feature>
<evidence type="ECO:0000256" key="2">
    <source>
        <dbReference type="ARBA" id="ARBA00004687"/>
    </source>
</evidence>
<comment type="similarity">
    <text evidence="3 12">Belongs to the PIGV family.</text>
</comment>
<dbReference type="PANTHER" id="PTHR12468">
    <property type="entry name" value="GPI MANNOSYLTRANSFERASE 2"/>
    <property type="match status" value="1"/>
</dbReference>
<dbReference type="PANTHER" id="PTHR12468:SF2">
    <property type="entry name" value="GPI MANNOSYLTRANSFERASE 2"/>
    <property type="match status" value="1"/>
</dbReference>
<feature type="transmembrane region" description="Helical" evidence="12">
    <location>
        <begin position="140"/>
        <end position="160"/>
    </location>
</feature>
<comment type="subcellular location">
    <subcellularLocation>
        <location evidence="1 12">Endoplasmic reticulum membrane</location>
        <topology evidence="1 12">Multi-pass membrane protein</topology>
    </subcellularLocation>
</comment>
<dbReference type="EC" id="2.4.1.-" evidence="12"/>
<feature type="transmembrane region" description="Helical" evidence="12">
    <location>
        <begin position="107"/>
        <end position="128"/>
    </location>
</feature>
<keyword evidence="5 12" id="KW-0337">GPI-anchor biosynthesis</keyword>
<evidence type="ECO:0000256" key="4">
    <source>
        <dbReference type="ARBA" id="ARBA00013795"/>
    </source>
</evidence>
<dbReference type="InterPro" id="IPR007315">
    <property type="entry name" value="PIG-V/Gpi18"/>
</dbReference>
<name>M5G6N9_DACPD</name>
<gene>
    <name evidence="13" type="ORF">DACRYDRAFT_100401</name>
</gene>
<comment type="caution">
    <text evidence="12">Lacks conserved residue(s) required for the propagation of feature annotation.</text>
</comment>
<protein>
    <recommendedName>
        <fullName evidence="4 12">GPI mannosyltransferase 2</fullName>
        <ecNumber evidence="12">2.4.1.-</ecNumber>
    </recommendedName>
</protein>
<dbReference type="GO" id="GO:0031501">
    <property type="term" value="C:mannosyltransferase complex"/>
    <property type="evidence" value="ECO:0007669"/>
    <property type="project" value="TreeGrafter"/>
</dbReference>
<dbReference type="GeneID" id="63682512"/>
<comment type="pathway">
    <text evidence="2 12">Glycolipid biosynthesis; glycosylphosphatidylinositol-anchor biosynthesis.</text>
</comment>
<dbReference type="HOGENOM" id="CLU_029048_1_0_1"/>
<dbReference type="RefSeq" id="XP_040628384.1">
    <property type="nucleotide sequence ID" value="XM_040767450.1"/>
</dbReference>
<dbReference type="GO" id="GO:0005789">
    <property type="term" value="C:endoplasmic reticulum membrane"/>
    <property type="evidence" value="ECO:0007669"/>
    <property type="project" value="UniProtKB-SubCell"/>
</dbReference>
<dbReference type="GO" id="GO:0006506">
    <property type="term" value="P:GPI anchor biosynthetic process"/>
    <property type="evidence" value="ECO:0007669"/>
    <property type="project" value="UniProtKB-UniPathway"/>
</dbReference>
<keyword evidence="14" id="KW-1185">Reference proteome</keyword>
<keyword evidence="8 12" id="KW-0812">Transmembrane</keyword>
<dbReference type="OMA" id="GALFIWC"/>
<dbReference type="AlphaFoldDB" id="M5G6N9"/>
<dbReference type="GO" id="GO:0004376">
    <property type="term" value="F:GPI mannosyltransferase activity"/>
    <property type="evidence" value="ECO:0007669"/>
    <property type="project" value="InterPro"/>
</dbReference>
<evidence type="ECO:0000256" key="8">
    <source>
        <dbReference type="ARBA" id="ARBA00022692"/>
    </source>
</evidence>
<sequence>MKIEANRAQSHDPPSRTRRRLPTFIQPVLPQFDPANPGSHTIIILAASIITRIFTALLINLCTTWIRLPLFDSSPLVETKSALLRWDVFHFVHIAALGGTPEWEHEIAFSAPGLSYITNAFVAAMNLLRYKNDHATLRDILILGSWAVSVIGVFVPITLYKLTVEITGAPAFALCASLLYCLPSSPPTTLYAGYTEPVFAFFAFNGMRHAVRNELWKAAVQFAIAQSFRSSGVLLWAFPIWYQLAEPALKRLISDIKHVRPFMITRRTDLYILSVGLAVISLPVALLVLELALQRFTSLKDFCTTTRMRPWCFDGEWTHWTSYAFVQEHYWNVGFLRYWEPAQIPNFLISAPIYAMNFFYCSKNIESGLQGYFGNPSYAFGKPFLPFALHGLGYSLILFFTAHVQIMLRQVSNLPITYWGATALLSGQFGERGRFWGRAWVTWSV</sequence>
<evidence type="ECO:0000256" key="3">
    <source>
        <dbReference type="ARBA" id="ARBA00008698"/>
    </source>
</evidence>
<keyword evidence="11 12" id="KW-0472">Membrane</keyword>
<evidence type="ECO:0000256" key="10">
    <source>
        <dbReference type="ARBA" id="ARBA00022989"/>
    </source>
</evidence>
<evidence type="ECO:0000313" key="13">
    <source>
        <dbReference type="EMBL" id="EJU01487.1"/>
    </source>
</evidence>
<evidence type="ECO:0000313" key="14">
    <source>
        <dbReference type="Proteomes" id="UP000030653"/>
    </source>
</evidence>
<evidence type="ECO:0000256" key="7">
    <source>
        <dbReference type="ARBA" id="ARBA00022679"/>
    </source>
</evidence>